<dbReference type="InterPro" id="IPR036465">
    <property type="entry name" value="vWFA_dom_sf"/>
</dbReference>
<evidence type="ECO:0000313" key="5">
    <source>
        <dbReference type="EMBL" id="OBA28466.1"/>
    </source>
</evidence>
<dbReference type="OrthoDB" id="5186at2759"/>
<feature type="compositionally biased region" description="Basic and acidic residues" evidence="3">
    <location>
        <begin position="1066"/>
        <end position="1075"/>
    </location>
</feature>
<feature type="domain" description="VWFA" evidence="4">
    <location>
        <begin position="1365"/>
        <end position="1558"/>
    </location>
</feature>
<dbReference type="InterPro" id="IPR040848">
    <property type="entry name" value="AAA_lid_7"/>
</dbReference>
<evidence type="ECO:0000256" key="3">
    <source>
        <dbReference type="SAM" id="MobiDB-lite"/>
    </source>
</evidence>
<feature type="compositionally biased region" description="Basic and acidic residues" evidence="3">
    <location>
        <begin position="1156"/>
        <end position="1168"/>
    </location>
</feature>
<dbReference type="Pfam" id="PF12775">
    <property type="entry name" value="AAA_7"/>
    <property type="match status" value="1"/>
</dbReference>
<dbReference type="SUPFAM" id="SSF52540">
    <property type="entry name" value="P-loop containing nucleoside triphosphate hydrolases"/>
    <property type="match status" value="3"/>
</dbReference>
<dbReference type="Pfam" id="PF07728">
    <property type="entry name" value="AAA_5"/>
    <property type="match status" value="3"/>
</dbReference>
<sequence>MRVKLDMENVYESLENKNLIAMPSHVVWTKTAKRLSVLVSECLKNNEPILLVGETGCGKTTIVQLIANFLQKQLIAMNAHQNTETGDILGAQRPVRNRSTIQELLLTELRQLFSDEVSELETLMVKYESIKQSDYSLEVVNKINNLIKQSKTLFEWTDGPLIQALKEGNFFLLDEISLADDSVLERLNSVLEPERSLLLAEKGSGDIHITANDGFQFFATMNPGGDYGKKELSPALRNRFTEIWVPSMEDFQDVSMIVEAKIVKKDDLLVKAIIEFSEWFALRYGNGNASSGVISLRDILAWVEFINATIDSLQNDVKTLVQGAAMVFIDALGTNNTAYLAANLERLKKEKMTCFEKIFELMNCKYDESILKDSDIIKTDEFLQCGAFKIDVDFTKSKQDSFHISAPTTSLNLMRVIRAIQVNKPILLEGSPGVGKTSLIQALADATGNSLTRINLSEQTDLIDLFGSDTPGETTGEFVWRDAPFLRAMQKGEWVLLDEMNLASQSVLEGLNACLDHRGEAYIPELDKSFTKQKGFMVFAAQNPQYQGGGRKGLPKSFVNRFSVVYADSLTSSDLNMIARHLYPNIAHETIDKMIQLMSLLDDEVCNKKSFGSLGSPWEFNLRDTLRWLSLLDKGSEVGPLNADDFLNVVVKQRFRSVQDKQKVDSLIESIFGKVSQKDNFFAINEDVIEANGELVNRFDINQFRFDNNKSKPLQCKYDVYESFLRCIKYNWPLILTGPSNSGKTELIKLMSGLIGNKVLEFSMNSDVDSMDILGGYEQVDLTRKLSYVLIKLKTLLRECLSLNIHNNSAISKLFDFINNTIIDDVIKFEQFVTLFNESLSLYSSEQLDTVNKLKEDIMKFSELLKKQNNSSVKFEWFDGMLVQAVEEGHWLILDNANLCSPSVLDRLNSLLETNGSLMINECSLEDGRPRLVKPHPNFRLFLTCNPKYGELSRAMRNRDTNIENKAEEIKEEEEEDVDMDQDVNDDEDIEDGDASEDNKAEGEENNDDENGENQTDSELEEDQELNNNQAESNAGGEEANEDEENKENQLEGLDNAHSNDATENSEDKETRQAEGNEGEGADNEAASEKQDVGASGTTQEQQAQQDSEDTDINREKAKESMKQLGDVLKEYHNRKKEINEASADQQEDENNNNVDGKDAEEFEHLDGDTGGDNLQALGDADKEEEIRPFDEDLEISEREEEENLDEAMNVEKDENDGGEFEGNNGENQNNAAVTEETTENQIKSLEDNQNIVDSYLQDNIENLDDLDQLVATIPNTPLNDYSPRDLDESRELWQKAELKTNELASNLSEQLRLILEPTLATKLRGDYKTGKRLNMKRIIPYIASQFRKDKIWLRRTKPSKRTYQIMVAIDNSKSMAENPLNVQLTFEAIALVTKALTQLESGGLSIMKFGEASKEVIDFNTQFSNNKGEEIISEFNFKEEKTNVLNMVCESMKIFEKGKQEQTSQEELWQLQIVLSDGVCEDHDTLVRLVRRCREKKIMLVFVIIDCNNSKESIMDMSQVSYVNNKLTIKKYLDTFPFEYYVVVKDIKELPGMLSLILRQYFAQS</sequence>
<dbReference type="EMBL" id="LXPE01000003">
    <property type="protein sequence ID" value="OBA28466.1"/>
    <property type="molecule type" value="Genomic_DNA"/>
</dbReference>
<evidence type="ECO:0000259" key="4">
    <source>
        <dbReference type="PROSITE" id="PS50234"/>
    </source>
</evidence>
<dbReference type="PANTHER" id="PTHR48103:SF2">
    <property type="entry name" value="MIDASIN"/>
    <property type="match status" value="1"/>
</dbReference>
<feature type="compositionally biased region" description="Basic and acidic residues" evidence="3">
    <location>
        <begin position="1112"/>
        <end position="1140"/>
    </location>
</feature>
<dbReference type="InterPro" id="IPR027417">
    <property type="entry name" value="P-loop_NTPase"/>
</dbReference>
<comment type="caution">
    <text evidence="5">The sequence shown here is derived from an EMBL/GenBank/DDBJ whole genome shotgun (WGS) entry which is preliminary data.</text>
</comment>
<keyword evidence="5" id="KW-0378">Hydrolase</keyword>
<evidence type="ECO:0000256" key="2">
    <source>
        <dbReference type="ARBA" id="ARBA00022840"/>
    </source>
</evidence>
<reference evidence="6" key="1">
    <citation type="journal article" date="2016" name="Proc. Natl. Acad. Sci. U.S.A.">
        <title>Comparative genomics of biotechnologically important yeasts.</title>
        <authorList>
            <person name="Riley R."/>
            <person name="Haridas S."/>
            <person name="Wolfe K.H."/>
            <person name="Lopes M.R."/>
            <person name="Hittinger C.T."/>
            <person name="Goeker M."/>
            <person name="Salamov A.A."/>
            <person name="Wisecaver J.H."/>
            <person name="Long T.M."/>
            <person name="Calvey C.H."/>
            <person name="Aerts A.L."/>
            <person name="Barry K.W."/>
            <person name="Choi C."/>
            <person name="Clum A."/>
            <person name="Coughlan A.Y."/>
            <person name="Deshpande S."/>
            <person name="Douglass A.P."/>
            <person name="Hanson S.J."/>
            <person name="Klenk H.-P."/>
            <person name="LaButti K.M."/>
            <person name="Lapidus A."/>
            <person name="Lindquist E.A."/>
            <person name="Lipzen A.M."/>
            <person name="Meier-Kolthoff J.P."/>
            <person name="Ohm R.A."/>
            <person name="Otillar R.P."/>
            <person name="Pangilinan J.L."/>
            <person name="Peng Y."/>
            <person name="Rokas A."/>
            <person name="Rosa C.A."/>
            <person name="Scheuner C."/>
            <person name="Sibirny A.A."/>
            <person name="Slot J.C."/>
            <person name="Stielow J.B."/>
            <person name="Sun H."/>
            <person name="Kurtzman C.P."/>
            <person name="Blackwell M."/>
            <person name="Grigoriev I.V."/>
            <person name="Jeffries T.W."/>
        </authorList>
    </citation>
    <scope>NUCLEOTIDE SEQUENCE [LARGE SCALE GENOMIC DNA]</scope>
    <source>
        <strain evidence="6">NRRL Y-1626</strain>
    </source>
</reference>
<dbReference type="GO" id="GO:0005524">
    <property type="term" value="F:ATP binding"/>
    <property type="evidence" value="ECO:0007669"/>
    <property type="project" value="UniProtKB-KW"/>
</dbReference>
<gene>
    <name evidence="5" type="ORF">HANVADRAFT_61008</name>
</gene>
<feature type="compositionally biased region" description="Acidic residues" evidence="3">
    <location>
        <begin position="1004"/>
        <end position="1025"/>
    </location>
</feature>
<name>A0A1B7TIA8_9ASCO</name>
<feature type="compositionally biased region" description="Acidic residues" evidence="3">
    <location>
        <begin position="1192"/>
        <end position="1206"/>
    </location>
</feature>
<dbReference type="FunFam" id="3.40.50.300:FF:001368">
    <property type="entry name" value="Midasin"/>
    <property type="match status" value="1"/>
</dbReference>
<feature type="compositionally biased region" description="Acidic residues" evidence="3">
    <location>
        <begin position="970"/>
        <end position="996"/>
    </location>
</feature>
<dbReference type="GO" id="GO:0000055">
    <property type="term" value="P:ribosomal large subunit export from nucleus"/>
    <property type="evidence" value="ECO:0007669"/>
    <property type="project" value="TreeGrafter"/>
</dbReference>
<dbReference type="InterPro" id="IPR048617">
    <property type="entry name" value="MDN1_AAA_lid_4"/>
</dbReference>
<dbReference type="GO" id="GO:0005634">
    <property type="term" value="C:nucleus"/>
    <property type="evidence" value="ECO:0007669"/>
    <property type="project" value="TreeGrafter"/>
</dbReference>
<protein>
    <submittedName>
        <fullName evidence="5">p-loop containing nucleoside triphosphate hydrolase protein</fullName>
    </submittedName>
</protein>
<organism evidence="5 6">
    <name type="scientific">Hanseniaspora valbyensis NRRL Y-1626</name>
    <dbReference type="NCBI Taxonomy" id="766949"/>
    <lineage>
        <taxon>Eukaryota</taxon>
        <taxon>Fungi</taxon>
        <taxon>Dikarya</taxon>
        <taxon>Ascomycota</taxon>
        <taxon>Saccharomycotina</taxon>
        <taxon>Saccharomycetes</taxon>
        <taxon>Saccharomycodales</taxon>
        <taxon>Saccharomycodaceae</taxon>
        <taxon>Hanseniaspora</taxon>
    </lineage>
</organism>
<dbReference type="PANTHER" id="PTHR48103">
    <property type="entry name" value="MIDASIN-RELATED"/>
    <property type="match status" value="1"/>
</dbReference>
<dbReference type="PROSITE" id="PS50234">
    <property type="entry name" value="VWFA"/>
    <property type="match status" value="1"/>
</dbReference>
<dbReference type="SUPFAM" id="SSF53300">
    <property type="entry name" value="vWA-like"/>
    <property type="match status" value="1"/>
</dbReference>
<dbReference type="FunFam" id="3.40.50.300:FF:000712">
    <property type="entry name" value="Midasin"/>
    <property type="match status" value="1"/>
</dbReference>
<dbReference type="Pfam" id="PF17867">
    <property type="entry name" value="AAA_lid_7"/>
    <property type="match status" value="1"/>
</dbReference>
<feature type="compositionally biased region" description="Low complexity" evidence="3">
    <location>
        <begin position="1026"/>
        <end position="1038"/>
    </location>
</feature>
<keyword evidence="2" id="KW-0067">ATP-binding</keyword>
<dbReference type="Gene3D" id="3.40.50.410">
    <property type="entry name" value="von Willebrand factor, type A domain"/>
    <property type="match status" value="1"/>
</dbReference>
<feature type="region of interest" description="Disordered" evidence="3">
    <location>
        <begin position="967"/>
        <end position="1233"/>
    </location>
</feature>
<dbReference type="InterPro" id="IPR011704">
    <property type="entry name" value="ATPase_dyneun-rel_AAA"/>
</dbReference>
<feature type="compositionally biased region" description="Polar residues" evidence="3">
    <location>
        <begin position="1096"/>
        <end position="1106"/>
    </location>
</feature>
<keyword evidence="1" id="KW-0547">Nucleotide-binding</keyword>
<dbReference type="GO" id="GO:0030687">
    <property type="term" value="C:preribosome, large subunit precursor"/>
    <property type="evidence" value="ECO:0007669"/>
    <property type="project" value="TreeGrafter"/>
</dbReference>
<dbReference type="InterPro" id="IPR003593">
    <property type="entry name" value="AAA+_ATPase"/>
</dbReference>
<evidence type="ECO:0000313" key="6">
    <source>
        <dbReference type="Proteomes" id="UP000092321"/>
    </source>
</evidence>
<feature type="compositionally biased region" description="Low complexity" evidence="3">
    <location>
        <begin position="1222"/>
        <end position="1231"/>
    </location>
</feature>
<dbReference type="GO" id="GO:0000027">
    <property type="term" value="P:ribosomal large subunit assembly"/>
    <property type="evidence" value="ECO:0007669"/>
    <property type="project" value="TreeGrafter"/>
</dbReference>
<dbReference type="FunFam" id="3.40.50.300:FF:001861">
    <property type="entry name" value="Midasin"/>
    <property type="match status" value="1"/>
</dbReference>
<evidence type="ECO:0000256" key="1">
    <source>
        <dbReference type="ARBA" id="ARBA00022741"/>
    </source>
</evidence>
<accession>A0A1B7TIA8</accession>
<keyword evidence="6" id="KW-1185">Reference proteome</keyword>
<dbReference type="SMART" id="SM00382">
    <property type="entry name" value="AAA"/>
    <property type="match status" value="3"/>
</dbReference>
<dbReference type="CDD" id="cd00009">
    <property type="entry name" value="AAA"/>
    <property type="match status" value="1"/>
</dbReference>
<proteinExistence type="predicted"/>
<dbReference type="InterPro" id="IPR002035">
    <property type="entry name" value="VWF_A"/>
</dbReference>
<dbReference type="GO" id="GO:0016887">
    <property type="term" value="F:ATP hydrolysis activity"/>
    <property type="evidence" value="ECO:0007669"/>
    <property type="project" value="InterPro"/>
</dbReference>
<dbReference type="Gene3D" id="3.40.50.300">
    <property type="entry name" value="P-loop containing nucleotide triphosphate hydrolases"/>
    <property type="match status" value="3"/>
</dbReference>
<dbReference type="Proteomes" id="UP000092321">
    <property type="component" value="Unassembled WGS sequence"/>
</dbReference>
<dbReference type="Pfam" id="PF21108">
    <property type="entry name" value="MDN1_4th"/>
    <property type="match status" value="1"/>
</dbReference>